<feature type="non-terminal residue" evidence="1">
    <location>
        <position position="98"/>
    </location>
</feature>
<dbReference type="AlphaFoldDB" id="A0A0B7C3S8"/>
<proteinExistence type="predicted"/>
<name>A0A0B7C3S8_9EUPU</name>
<reference evidence="1" key="1">
    <citation type="submission" date="2014-12" db="EMBL/GenBank/DDBJ databases">
        <title>Insight into the proteome of Arion vulgaris.</title>
        <authorList>
            <person name="Aradska J."/>
            <person name="Bulat T."/>
            <person name="Smidak R."/>
            <person name="Sarate P."/>
            <person name="Gangsoo J."/>
            <person name="Sialana F."/>
            <person name="Bilban M."/>
            <person name="Lubec G."/>
        </authorList>
    </citation>
    <scope>NUCLEOTIDE SEQUENCE</scope>
    <source>
        <tissue evidence="1">Skin</tissue>
    </source>
</reference>
<organism evidence="1">
    <name type="scientific">Arion vulgaris</name>
    <dbReference type="NCBI Taxonomy" id="1028688"/>
    <lineage>
        <taxon>Eukaryota</taxon>
        <taxon>Metazoa</taxon>
        <taxon>Spiralia</taxon>
        <taxon>Lophotrochozoa</taxon>
        <taxon>Mollusca</taxon>
        <taxon>Gastropoda</taxon>
        <taxon>Heterobranchia</taxon>
        <taxon>Euthyneura</taxon>
        <taxon>Panpulmonata</taxon>
        <taxon>Eupulmonata</taxon>
        <taxon>Stylommatophora</taxon>
        <taxon>Helicina</taxon>
        <taxon>Arionoidea</taxon>
        <taxon>Arionidae</taxon>
        <taxon>Arion</taxon>
    </lineage>
</organism>
<accession>A0A0B7C3S8</accession>
<evidence type="ECO:0000313" key="1">
    <source>
        <dbReference type="EMBL" id="CEK99853.1"/>
    </source>
</evidence>
<gene>
    <name evidence="1" type="primary">ORF222283</name>
</gene>
<feature type="non-terminal residue" evidence="1">
    <location>
        <position position="1"/>
    </location>
</feature>
<protein>
    <submittedName>
        <fullName evidence="1">Uncharacterized protein</fullName>
    </submittedName>
</protein>
<dbReference type="EMBL" id="HACG01052982">
    <property type="protein sequence ID" value="CEK99853.1"/>
    <property type="molecule type" value="Transcribed_RNA"/>
</dbReference>
<sequence length="98" mass="10971">FFFTAEDCVDMPHTTTIECRRDDDVIPQVSYSHDNVFAVGVISDDEESNDYVKMKRTLVTVTEDKNDVTSLTYFKDGSVGDIVSIHDNPVTKTSPDCS</sequence>